<evidence type="ECO:0000313" key="3">
    <source>
        <dbReference type="Proteomes" id="UP001237642"/>
    </source>
</evidence>
<dbReference type="Proteomes" id="UP001237642">
    <property type="component" value="Unassembled WGS sequence"/>
</dbReference>
<dbReference type="InterPro" id="IPR019134">
    <property type="entry name" value="Cactin_C"/>
</dbReference>
<keyword evidence="3" id="KW-1185">Reference proteome</keyword>
<gene>
    <name evidence="2" type="ORF">POM88_018246</name>
</gene>
<reference evidence="2" key="1">
    <citation type="submission" date="2023-02" db="EMBL/GenBank/DDBJ databases">
        <title>Genome of toxic invasive species Heracleum sosnowskyi carries increased number of genes despite the absence of recent whole-genome duplications.</title>
        <authorList>
            <person name="Schelkunov M."/>
            <person name="Shtratnikova V."/>
            <person name="Makarenko M."/>
            <person name="Klepikova A."/>
            <person name="Omelchenko D."/>
            <person name="Novikova G."/>
            <person name="Obukhova E."/>
            <person name="Bogdanov V."/>
            <person name="Penin A."/>
            <person name="Logacheva M."/>
        </authorList>
    </citation>
    <scope>NUCLEOTIDE SEQUENCE</scope>
    <source>
        <strain evidence="2">Hsosn_3</strain>
        <tissue evidence="2">Leaf</tissue>
    </source>
</reference>
<sequence length="172" mass="20320">MNTTGDLEESDVLFESSDEVMVESQVYWWQDKHRPRKPKYFNRVHTEYEWKIYSHMHYEYDNPPSKIVKGYKFSLLYLDLIDSEAPTYTTEKDGESAETCIIRFHAGPPYEDIAFRILDKEWDCSAKKGFKCTFEKGILQRNTTGLFKRVPTFYENSEPWLSREEGEGTGLL</sequence>
<name>A0AAD8IRZ3_9APIA</name>
<protein>
    <recommendedName>
        <fullName evidence="1">Splicing factor Cactin C-terminal domain-containing protein</fullName>
    </recommendedName>
</protein>
<dbReference type="SMART" id="SM01050">
    <property type="entry name" value="CactinC_cactus"/>
    <property type="match status" value="1"/>
</dbReference>
<dbReference type="AlphaFoldDB" id="A0AAD8IRZ3"/>
<dbReference type="PANTHER" id="PTHR21737">
    <property type="entry name" value="POLYGLUTAMINE BINDING PROTEIN 1/MARVEL MEMBRANE-ASSOCIATING DOMAIN CONTAINING 3"/>
    <property type="match status" value="1"/>
</dbReference>
<feature type="domain" description="Splicing factor Cactin C-terminal" evidence="1">
    <location>
        <begin position="29"/>
        <end position="140"/>
    </location>
</feature>
<accession>A0AAD8IRZ3</accession>
<evidence type="ECO:0000313" key="2">
    <source>
        <dbReference type="EMBL" id="KAK1390068.1"/>
    </source>
</evidence>
<proteinExistence type="predicted"/>
<organism evidence="2 3">
    <name type="scientific">Heracleum sosnowskyi</name>
    <dbReference type="NCBI Taxonomy" id="360622"/>
    <lineage>
        <taxon>Eukaryota</taxon>
        <taxon>Viridiplantae</taxon>
        <taxon>Streptophyta</taxon>
        <taxon>Embryophyta</taxon>
        <taxon>Tracheophyta</taxon>
        <taxon>Spermatophyta</taxon>
        <taxon>Magnoliopsida</taxon>
        <taxon>eudicotyledons</taxon>
        <taxon>Gunneridae</taxon>
        <taxon>Pentapetalae</taxon>
        <taxon>asterids</taxon>
        <taxon>campanulids</taxon>
        <taxon>Apiales</taxon>
        <taxon>Apiaceae</taxon>
        <taxon>Apioideae</taxon>
        <taxon>apioid superclade</taxon>
        <taxon>Tordylieae</taxon>
        <taxon>Tordyliinae</taxon>
        <taxon>Heracleum</taxon>
    </lineage>
</organism>
<dbReference type="EMBL" id="JAUIZM010000004">
    <property type="protein sequence ID" value="KAK1390068.1"/>
    <property type="molecule type" value="Genomic_DNA"/>
</dbReference>
<dbReference type="PANTHER" id="PTHR21737:SF4">
    <property type="entry name" value="SPLICING FACTOR CACTIN"/>
    <property type="match status" value="1"/>
</dbReference>
<dbReference type="GO" id="GO:0005737">
    <property type="term" value="C:cytoplasm"/>
    <property type="evidence" value="ECO:0007669"/>
    <property type="project" value="TreeGrafter"/>
</dbReference>
<dbReference type="GO" id="GO:0005681">
    <property type="term" value="C:spliceosomal complex"/>
    <property type="evidence" value="ECO:0007669"/>
    <property type="project" value="TreeGrafter"/>
</dbReference>
<evidence type="ECO:0000259" key="1">
    <source>
        <dbReference type="Pfam" id="PF09732"/>
    </source>
</evidence>
<dbReference type="GO" id="GO:0045292">
    <property type="term" value="P:mRNA cis splicing, via spliceosome"/>
    <property type="evidence" value="ECO:0007669"/>
    <property type="project" value="TreeGrafter"/>
</dbReference>
<reference evidence="2" key="2">
    <citation type="submission" date="2023-05" db="EMBL/GenBank/DDBJ databases">
        <authorList>
            <person name="Schelkunov M.I."/>
        </authorList>
    </citation>
    <scope>NUCLEOTIDE SEQUENCE</scope>
    <source>
        <strain evidence="2">Hsosn_3</strain>
        <tissue evidence="2">Leaf</tissue>
    </source>
</reference>
<comment type="caution">
    <text evidence="2">The sequence shown here is derived from an EMBL/GenBank/DDBJ whole genome shotgun (WGS) entry which is preliminary data.</text>
</comment>
<dbReference type="Pfam" id="PF09732">
    <property type="entry name" value="CactinC_cactus"/>
    <property type="match status" value="1"/>
</dbReference>